<dbReference type="InterPro" id="IPR005199">
    <property type="entry name" value="Glyco_hydro_79"/>
</dbReference>
<name>A0ABN2ZQU3_9MICC</name>
<evidence type="ECO:0008006" key="5">
    <source>
        <dbReference type="Google" id="ProtNLM"/>
    </source>
</evidence>
<keyword evidence="2" id="KW-0472">Membrane</keyword>
<dbReference type="InterPro" id="IPR052974">
    <property type="entry name" value="GH79_Enzymes"/>
</dbReference>
<protein>
    <recommendedName>
        <fullName evidence="5">Beta-glucuronidase C-terminal domain-containing protein</fullName>
    </recommendedName>
</protein>
<dbReference type="PANTHER" id="PTHR36183">
    <property type="entry name" value="BETA-GLUCURONIDASE"/>
    <property type="match status" value="1"/>
</dbReference>
<keyword evidence="2" id="KW-1133">Transmembrane helix</keyword>
<feature type="region of interest" description="Disordered" evidence="1">
    <location>
        <begin position="65"/>
        <end position="105"/>
    </location>
</feature>
<dbReference type="Proteomes" id="UP001500102">
    <property type="component" value="Unassembled WGS sequence"/>
</dbReference>
<gene>
    <name evidence="3" type="ORF">GCM10009825_39260</name>
</gene>
<reference evidence="3 4" key="1">
    <citation type="journal article" date="2019" name="Int. J. Syst. Evol. Microbiol.">
        <title>The Global Catalogue of Microorganisms (GCM) 10K type strain sequencing project: providing services to taxonomists for standard genome sequencing and annotation.</title>
        <authorList>
            <consortium name="The Broad Institute Genomics Platform"/>
            <consortium name="The Broad Institute Genome Sequencing Center for Infectious Disease"/>
            <person name="Wu L."/>
            <person name="Ma J."/>
        </authorList>
    </citation>
    <scope>NUCLEOTIDE SEQUENCE [LARGE SCALE GENOMIC DNA]</scope>
    <source>
        <strain evidence="3 4">JCM 15921</strain>
    </source>
</reference>
<dbReference type="InterPro" id="IPR013780">
    <property type="entry name" value="Glyco_hydro_b"/>
</dbReference>
<dbReference type="PANTHER" id="PTHR36183:SF2">
    <property type="entry name" value="BETA-GLUCURONIDASE C-TERMINAL DOMAIN-CONTAINING PROTEIN"/>
    <property type="match status" value="1"/>
</dbReference>
<dbReference type="Gene3D" id="3.20.20.80">
    <property type="entry name" value="Glycosidases"/>
    <property type="match status" value="1"/>
</dbReference>
<evidence type="ECO:0000256" key="2">
    <source>
        <dbReference type="SAM" id="Phobius"/>
    </source>
</evidence>
<organism evidence="3 4">
    <name type="scientific">Arthrobacter humicola</name>
    <dbReference type="NCBI Taxonomy" id="409291"/>
    <lineage>
        <taxon>Bacteria</taxon>
        <taxon>Bacillati</taxon>
        <taxon>Actinomycetota</taxon>
        <taxon>Actinomycetes</taxon>
        <taxon>Micrococcales</taxon>
        <taxon>Micrococcaceae</taxon>
        <taxon>Arthrobacter</taxon>
    </lineage>
</organism>
<feature type="region of interest" description="Disordered" evidence="1">
    <location>
        <begin position="1"/>
        <end position="34"/>
    </location>
</feature>
<dbReference type="SUPFAM" id="SSF51445">
    <property type="entry name" value="(Trans)glycosidases"/>
    <property type="match status" value="1"/>
</dbReference>
<evidence type="ECO:0000313" key="4">
    <source>
        <dbReference type="Proteomes" id="UP001500102"/>
    </source>
</evidence>
<accession>A0ABN2ZQU3</accession>
<feature type="compositionally biased region" description="Low complexity" evidence="1">
    <location>
        <begin position="14"/>
        <end position="31"/>
    </location>
</feature>
<feature type="transmembrane region" description="Helical" evidence="2">
    <location>
        <begin position="40"/>
        <end position="61"/>
    </location>
</feature>
<dbReference type="EMBL" id="BAAAQB010000042">
    <property type="protein sequence ID" value="GAA2146081.1"/>
    <property type="molecule type" value="Genomic_DNA"/>
</dbReference>
<evidence type="ECO:0000313" key="3">
    <source>
        <dbReference type="EMBL" id="GAA2146081.1"/>
    </source>
</evidence>
<sequence length="572" mass="59721">MARFDSSPGKADSPDPTNPANAANPANAVNAGKKKKRARIIAGTGIVAVLAATAVLVPLALGGPTQAPPAPQATSESAPASGPAEVGPPVTYYQQAGPPAGSPLEKVEPLKVDVSSDLVGTSLNKGLTGISLEATDLADPDLSADNASMVKLLKEIDQPVLRFGGNAVDRRFFWTSTGEAVPAGYKGDKTHPVKAVGPADLARVKTLLEAGNATISLTVDLGHYDPARAADMVKNASEIFGDRLLSVTVGNEPNGFVFNDVKTGTGYSLDQYLRELKDYANAIYAVAPKVPISGPGAYDQKWWQPFVDADLPQKKILTFHNYPLYSCDGSDPKGSPTMANLMSQLMHDRAADYQKSALKVGQDAGLETWLPETGIAACPGSNETSRTHASALWAADYALNAAQLGITRIGFHSSLQTCKGGPPLSAICSAGAYPFGNGQMSGRANFFGISMVAELEAGKFMKLNSSGGGLAFSYALQNADGSTSVVIVNENDPEKAAQTDVTLNLPGKPVTGTMTQLSGPSYKAEDQTVIDGAKSEPKPLAERATVPGFAYKSGTQQFKLTAGTVTVLHFTY</sequence>
<comment type="caution">
    <text evidence="3">The sequence shown here is derived from an EMBL/GenBank/DDBJ whole genome shotgun (WGS) entry which is preliminary data.</text>
</comment>
<proteinExistence type="predicted"/>
<dbReference type="Gene3D" id="2.60.40.1180">
    <property type="entry name" value="Golgi alpha-mannosidase II"/>
    <property type="match status" value="1"/>
</dbReference>
<dbReference type="Pfam" id="PF03662">
    <property type="entry name" value="Glyco_hydro_79n"/>
    <property type="match status" value="1"/>
</dbReference>
<keyword evidence="4" id="KW-1185">Reference proteome</keyword>
<keyword evidence="2" id="KW-0812">Transmembrane</keyword>
<dbReference type="InterPro" id="IPR017853">
    <property type="entry name" value="GH"/>
</dbReference>
<evidence type="ECO:0000256" key="1">
    <source>
        <dbReference type="SAM" id="MobiDB-lite"/>
    </source>
</evidence>